<feature type="domain" description="U-box" evidence="6">
    <location>
        <begin position="4"/>
        <end position="79"/>
    </location>
</feature>
<evidence type="ECO:0000313" key="7">
    <source>
        <dbReference type="EMBL" id="KAK8940873.1"/>
    </source>
</evidence>
<evidence type="ECO:0000313" key="8">
    <source>
        <dbReference type="Proteomes" id="UP001418222"/>
    </source>
</evidence>
<dbReference type="PANTHER" id="PTHR23315">
    <property type="entry name" value="U BOX DOMAIN-CONTAINING"/>
    <property type="match status" value="1"/>
</dbReference>
<evidence type="ECO:0000256" key="3">
    <source>
        <dbReference type="ARBA" id="ARBA00012483"/>
    </source>
</evidence>
<accession>A0AAP0G6J9</accession>
<dbReference type="EC" id="2.3.2.27" evidence="3"/>
<proteinExistence type="predicted"/>
<dbReference type="InterPro" id="IPR058678">
    <property type="entry name" value="ARM_PUB"/>
</dbReference>
<dbReference type="SUPFAM" id="SSF57850">
    <property type="entry name" value="RING/U-box"/>
    <property type="match status" value="1"/>
</dbReference>
<dbReference type="InterPro" id="IPR013083">
    <property type="entry name" value="Znf_RING/FYVE/PHD"/>
</dbReference>
<keyword evidence="8" id="KW-1185">Reference proteome</keyword>
<comment type="pathway">
    <text evidence="2">Protein modification; protein ubiquitination.</text>
</comment>
<dbReference type="SUPFAM" id="SSF48371">
    <property type="entry name" value="ARM repeat"/>
    <property type="match status" value="1"/>
</dbReference>
<name>A0AAP0G6J9_9ASPA</name>
<sequence length="371" mass="39978">MAVDFPLDFRCPISLEVMSDPVIVASGHTFDRSSIQQWIDSGHRTCPITMLPLPPFSPLIPNYALRSLIDNFTAGAIAEKNSGKPRSSLSSDPIHLLSSLSFPADAAELSSLLRLAKDSLAFRRLLADSGAPSILLRHAAASDSPDLQDLSLRTLLYLSLDGDDVRVGLVADGALDHLTRVLQSGGPNAALAATTLTSLSVVEVNKCTIGAHPAVIPALSFLLLNGKGRERREATTALYVLCKFPDNRRRAVRAGVVPGLLCFISDGSERAIQVLGLIAKCKEGREAMSNADEFIRVLARILREGTARGIEHALLVLNLVCSDSKKIIWGAKEEGVKDICLLLVEKDNAKFGRNALTLARNLEKGELVDFI</sequence>
<evidence type="ECO:0000256" key="5">
    <source>
        <dbReference type="ARBA" id="ARBA00022786"/>
    </source>
</evidence>
<comment type="caution">
    <text evidence="7">The sequence shown here is derived from an EMBL/GenBank/DDBJ whole genome shotgun (WGS) entry which is preliminary data.</text>
</comment>
<gene>
    <name evidence="7" type="primary">PUB8</name>
    <name evidence="7" type="ORF">KSP39_PZI010161</name>
</gene>
<dbReference type="GO" id="GO:0016567">
    <property type="term" value="P:protein ubiquitination"/>
    <property type="evidence" value="ECO:0007669"/>
    <property type="project" value="InterPro"/>
</dbReference>
<evidence type="ECO:0000256" key="1">
    <source>
        <dbReference type="ARBA" id="ARBA00000900"/>
    </source>
</evidence>
<evidence type="ECO:0000259" key="6">
    <source>
        <dbReference type="PROSITE" id="PS51698"/>
    </source>
</evidence>
<dbReference type="Pfam" id="PF25598">
    <property type="entry name" value="ARM_PUB"/>
    <property type="match status" value="1"/>
</dbReference>
<comment type="catalytic activity">
    <reaction evidence="1">
        <text>S-ubiquitinyl-[E2 ubiquitin-conjugating enzyme]-L-cysteine + [acceptor protein]-L-lysine = [E2 ubiquitin-conjugating enzyme]-L-cysteine + N(6)-ubiquitinyl-[acceptor protein]-L-lysine.</text>
        <dbReference type="EC" id="2.3.2.27"/>
    </reaction>
</comment>
<dbReference type="EMBL" id="JBBWWQ010000008">
    <property type="protein sequence ID" value="KAK8940873.1"/>
    <property type="molecule type" value="Genomic_DNA"/>
</dbReference>
<dbReference type="InterPro" id="IPR003613">
    <property type="entry name" value="Ubox_domain"/>
</dbReference>
<dbReference type="Gene3D" id="1.25.10.10">
    <property type="entry name" value="Leucine-rich Repeat Variant"/>
    <property type="match status" value="1"/>
</dbReference>
<dbReference type="GO" id="GO:0061630">
    <property type="term" value="F:ubiquitin protein ligase activity"/>
    <property type="evidence" value="ECO:0007669"/>
    <property type="project" value="UniProtKB-EC"/>
</dbReference>
<evidence type="ECO:0000256" key="2">
    <source>
        <dbReference type="ARBA" id="ARBA00004906"/>
    </source>
</evidence>
<dbReference type="InterPro" id="IPR016024">
    <property type="entry name" value="ARM-type_fold"/>
</dbReference>
<dbReference type="AlphaFoldDB" id="A0AAP0G6J9"/>
<dbReference type="InterPro" id="IPR011989">
    <property type="entry name" value="ARM-like"/>
</dbReference>
<reference evidence="7 8" key="1">
    <citation type="journal article" date="2022" name="Nat. Plants">
        <title>Genomes of leafy and leafless Platanthera orchids illuminate the evolution of mycoheterotrophy.</title>
        <authorList>
            <person name="Li M.H."/>
            <person name="Liu K.W."/>
            <person name="Li Z."/>
            <person name="Lu H.C."/>
            <person name="Ye Q.L."/>
            <person name="Zhang D."/>
            <person name="Wang J.Y."/>
            <person name="Li Y.F."/>
            <person name="Zhong Z.M."/>
            <person name="Liu X."/>
            <person name="Yu X."/>
            <person name="Liu D.K."/>
            <person name="Tu X.D."/>
            <person name="Liu B."/>
            <person name="Hao Y."/>
            <person name="Liao X.Y."/>
            <person name="Jiang Y.T."/>
            <person name="Sun W.H."/>
            <person name="Chen J."/>
            <person name="Chen Y.Q."/>
            <person name="Ai Y."/>
            <person name="Zhai J.W."/>
            <person name="Wu S.S."/>
            <person name="Zhou Z."/>
            <person name="Hsiao Y.Y."/>
            <person name="Wu W.L."/>
            <person name="Chen Y.Y."/>
            <person name="Lin Y.F."/>
            <person name="Hsu J.L."/>
            <person name="Li C.Y."/>
            <person name="Wang Z.W."/>
            <person name="Zhao X."/>
            <person name="Zhong W.Y."/>
            <person name="Ma X.K."/>
            <person name="Ma L."/>
            <person name="Huang J."/>
            <person name="Chen G.Z."/>
            <person name="Huang M.Z."/>
            <person name="Huang L."/>
            <person name="Peng D.H."/>
            <person name="Luo Y.B."/>
            <person name="Zou S.Q."/>
            <person name="Chen S.P."/>
            <person name="Lan S."/>
            <person name="Tsai W.C."/>
            <person name="Van de Peer Y."/>
            <person name="Liu Z.J."/>
        </authorList>
    </citation>
    <scope>NUCLEOTIDE SEQUENCE [LARGE SCALE GENOMIC DNA]</scope>
    <source>
        <strain evidence="7">Lor287</strain>
    </source>
</reference>
<dbReference type="PANTHER" id="PTHR23315:SF112">
    <property type="entry name" value="U-BOX DOMAIN-CONTAINING PROTEIN 8"/>
    <property type="match status" value="1"/>
</dbReference>
<dbReference type="InterPro" id="IPR045210">
    <property type="entry name" value="RING-Ubox_PUB"/>
</dbReference>
<organism evidence="7 8">
    <name type="scientific">Platanthera zijinensis</name>
    <dbReference type="NCBI Taxonomy" id="2320716"/>
    <lineage>
        <taxon>Eukaryota</taxon>
        <taxon>Viridiplantae</taxon>
        <taxon>Streptophyta</taxon>
        <taxon>Embryophyta</taxon>
        <taxon>Tracheophyta</taxon>
        <taxon>Spermatophyta</taxon>
        <taxon>Magnoliopsida</taxon>
        <taxon>Liliopsida</taxon>
        <taxon>Asparagales</taxon>
        <taxon>Orchidaceae</taxon>
        <taxon>Orchidoideae</taxon>
        <taxon>Orchideae</taxon>
        <taxon>Orchidinae</taxon>
        <taxon>Platanthera</taxon>
    </lineage>
</organism>
<dbReference type="SMART" id="SM00504">
    <property type="entry name" value="Ubox"/>
    <property type="match status" value="1"/>
</dbReference>
<dbReference type="Proteomes" id="UP001418222">
    <property type="component" value="Unassembled WGS sequence"/>
</dbReference>
<dbReference type="CDD" id="cd16664">
    <property type="entry name" value="RING-Ubox_PUB"/>
    <property type="match status" value="1"/>
</dbReference>
<keyword evidence="5" id="KW-0833">Ubl conjugation pathway</keyword>
<keyword evidence="4" id="KW-0808">Transferase</keyword>
<dbReference type="Gene3D" id="3.30.40.10">
    <property type="entry name" value="Zinc/RING finger domain, C3HC4 (zinc finger)"/>
    <property type="match status" value="1"/>
</dbReference>
<dbReference type="FunFam" id="3.30.40.10:FF:000442">
    <property type="entry name" value="RING-type E3 ubiquitin transferase"/>
    <property type="match status" value="1"/>
</dbReference>
<dbReference type="Pfam" id="PF04564">
    <property type="entry name" value="U-box"/>
    <property type="match status" value="1"/>
</dbReference>
<evidence type="ECO:0000256" key="4">
    <source>
        <dbReference type="ARBA" id="ARBA00022679"/>
    </source>
</evidence>
<dbReference type="PROSITE" id="PS51698">
    <property type="entry name" value="U_BOX"/>
    <property type="match status" value="1"/>
</dbReference>
<protein>
    <recommendedName>
        <fullName evidence="3">RING-type E3 ubiquitin transferase</fullName>
        <ecNumber evidence="3">2.3.2.27</ecNumber>
    </recommendedName>
</protein>